<keyword evidence="7 10" id="KW-0799">Topoisomerase</keyword>
<keyword evidence="9 10" id="KW-0413">Isomerase</keyword>
<dbReference type="FunFam" id="3.90.199.10:FF:000001">
    <property type="entry name" value="DNA gyrase subunit A"/>
    <property type="match status" value="1"/>
</dbReference>
<dbReference type="EC" id="5.6.2.2" evidence="10"/>
<dbReference type="SUPFAM" id="SSF56719">
    <property type="entry name" value="Type II DNA topoisomerase"/>
    <property type="match status" value="1"/>
</dbReference>
<dbReference type="HAMAP" id="MF_01897">
    <property type="entry name" value="GyrA"/>
    <property type="match status" value="1"/>
</dbReference>
<evidence type="ECO:0000256" key="10">
    <source>
        <dbReference type="HAMAP-Rule" id="MF_01897"/>
    </source>
</evidence>
<evidence type="ECO:0000256" key="4">
    <source>
        <dbReference type="ARBA" id="ARBA00022490"/>
    </source>
</evidence>
<evidence type="ECO:0000256" key="3">
    <source>
        <dbReference type="ARBA" id="ARBA00008263"/>
    </source>
</evidence>
<comment type="subcellular location">
    <subcellularLocation>
        <location evidence="2 10">Cytoplasm</location>
    </subcellularLocation>
</comment>
<dbReference type="NCBIfam" id="NF004043">
    <property type="entry name" value="PRK05560.1"/>
    <property type="match status" value="1"/>
</dbReference>
<dbReference type="SUPFAM" id="SSF101904">
    <property type="entry name" value="GyrA/ParC C-terminal domain-like"/>
    <property type="match status" value="1"/>
</dbReference>
<evidence type="ECO:0000256" key="12">
    <source>
        <dbReference type="SAM" id="MobiDB-lite"/>
    </source>
</evidence>
<evidence type="ECO:0000256" key="6">
    <source>
        <dbReference type="ARBA" id="ARBA00022840"/>
    </source>
</evidence>
<keyword evidence="15" id="KW-1185">Reference proteome</keyword>
<evidence type="ECO:0000256" key="1">
    <source>
        <dbReference type="ARBA" id="ARBA00000185"/>
    </source>
</evidence>
<gene>
    <name evidence="10 14" type="primary">gyrA</name>
    <name evidence="14" type="ORF">D7294_30255</name>
</gene>
<keyword evidence="4 10" id="KW-0963">Cytoplasm</keyword>
<reference evidence="14 15" key="1">
    <citation type="journal article" date="2014" name="Int. J. Syst. Evol. Microbiol.">
        <title>Streptomyces hoynatensis sp. nov., isolated from deep marine sediment.</title>
        <authorList>
            <person name="Veyisoglu A."/>
            <person name="Sahin N."/>
        </authorList>
    </citation>
    <scope>NUCLEOTIDE SEQUENCE [LARGE SCALE GENOMIC DNA]</scope>
    <source>
        <strain evidence="14 15">KCTC 29097</strain>
    </source>
</reference>
<dbReference type="GO" id="GO:0009330">
    <property type="term" value="C:DNA topoisomerase type II (double strand cut, ATP-hydrolyzing) complex"/>
    <property type="evidence" value="ECO:0007669"/>
    <property type="project" value="TreeGrafter"/>
</dbReference>
<evidence type="ECO:0000313" key="14">
    <source>
        <dbReference type="EMBL" id="RKN36053.1"/>
    </source>
</evidence>
<dbReference type="Proteomes" id="UP000272474">
    <property type="component" value="Unassembled WGS sequence"/>
</dbReference>
<feature type="compositionally biased region" description="Low complexity" evidence="12">
    <location>
        <begin position="844"/>
        <end position="861"/>
    </location>
</feature>
<name>A0A3A9YH60_9ACTN</name>
<dbReference type="AlphaFoldDB" id="A0A3A9YH60"/>
<dbReference type="InterPro" id="IPR013760">
    <property type="entry name" value="Topo_IIA-like_dom_sf"/>
</dbReference>
<dbReference type="GO" id="GO:0006261">
    <property type="term" value="P:DNA-templated DNA replication"/>
    <property type="evidence" value="ECO:0007669"/>
    <property type="project" value="UniProtKB-UniRule"/>
</dbReference>
<dbReference type="FunFam" id="1.10.268.10:FF:000001">
    <property type="entry name" value="DNA gyrase subunit A"/>
    <property type="match status" value="1"/>
</dbReference>
<keyword evidence="6 10" id="KW-0067">ATP-binding</keyword>
<dbReference type="GO" id="GO:0006265">
    <property type="term" value="P:DNA topological change"/>
    <property type="evidence" value="ECO:0007669"/>
    <property type="project" value="UniProtKB-UniRule"/>
</dbReference>
<feature type="active site" description="O-(5'-phospho-DNA)-tyrosine intermediate" evidence="10 11">
    <location>
        <position position="135"/>
    </location>
</feature>
<dbReference type="OrthoDB" id="9806486at2"/>
<dbReference type="InterPro" id="IPR050220">
    <property type="entry name" value="Type_II_DNA_Topoisomerases"/>
</dbReference>
<dbReference type="EMBL" id="RBAL01000033">
    <property type="protein sequence ID" value="RKN36053.1"/>
    <property type="molecule type" value="Genomic_DNA"/>
</dbReference>
<dbReference type="PROSITE" id="PS52040">
    <property type="entry name" value="TOPO_IIA"/>
    <property type="match status" value="1"/>
</dbReference>
<evidence type="ECO:0000256" key="9">
    <source>
        <dbReference type="ARBA" id="ARBA00023235"/>
    </source>
</evidence>
<evidence type="ECO:0000256" key="11">
    <source>
        <dbReference type="PROSITE-ProRule" id="PRU01384"/>
    </source>
</evidence>
<dbReference type="GO" id="GO:0034335">
    <property type="term" value="F:DNA negative supercoiling activity"/>
    <property type="evidence" value="ECO:0007669"/>
    <property type="project" value="UniProtKB-ARBA"/>
</dbReference>
<dbReference type="Gene3D" id="3.30.1360.40">
    <property type="match status" value="1"/>
</dbReference>
<dbReference type="GO" id="GO:0005737">
    <property type="term" value="C:cytoplasm"/>
    <property type="evidence" value="ECO:0007669"/>
    <property type="project" value="UniProtKB-SubCell"/>
</dbReference>
<organism evidence="14 15">
    <name type="scientific">Streptomyces hoynatensis</name>
    <dbReference type="NCBI Taxonomy" id="1141874"/>
    <lineage>
        <taxon>Bacteria</taxon>
        <taxon>Bacillati</taxon>
        <taxon>Actinomycetota</taxon>
        <taxon>Actinomycetes</taxon>
        <taxon>Kitasatosporales</taxon>
        <taxon>Streptomycetaceae</taxon>
        <taxon>Streptomyces</taxon>
    </lineage>
</organism>
<dbReference type="InterPro" id="IPR013757">
    <property type="entry name" value="Topo_IIA_A_a_sf"/>
</dbReference>
<dbReference type="FunFam" id="2.120.10.90:FF:000001">
    <property type="entry name" value="DNA gyrase subunit A"/>
    <property type="match status" value="1"/>
</dbReference>
<dbReference type="CDD" id="cd00187">
    <property type="entry name" value="TOP4c"/>
    <property type="match status" value="1"/>
</dbReference>
<keyword evidence="5 10" id="KW-0547">Nucleotide-binding</keyword>
<feature type="domain" description="Topo IIA-type catalytic" evidence="13">
    <location>
        <begin position="47"/>
        <end position="515"/>
    </location>
</feature>
<comment type="caution">
    <text evidence="14">The sequence shown here is derived from an EMBL/GenBank/DDBJ whole genome shotgun (WGS) entry which is preliminary data.</text>
</comment>
<dbReference type="Gene3D" id="3.90.199.10">
    <property type="entry name" value="Topoisomerase II, domain 5"/>
    <property type="match status" value="1"/>
</dbReference>
<dbReference type="PANTHER" id="PTHR43493">
    <property type="entry name" value="DNA GYRASE/TOPOISOMERASE SUBUNIT A"/>
    <property type="match status" value="1"/>
</dbReference>
<dbReference type="Pfam" id="PF00521">
    <property type="entry name" value="DNA_topoisoIV"/>
    <property type="match status" value="1"/>
</dbReference>
<evidence type="ECO:0000256" key="5">
    <source>
        <dbReference type="ARBA" id="ARBA00022741"/>
    </source>
</evidence>
<evidence type="ECO:0000256" key="7">
    <source>
        <dbReference type="ARBA" id="ARBA00023029"/>
    </source>
</evidence>
<dbReference type="InterPro" id="IPR013758">
    <property type="entry name" value="Topo_IIA_A/C_ab"/>
</dbReference>
<dbReference type="FunFam" id="3.30.1360.40:FF:000008">
    <property type="entry name" value="DNA topoisomerase (ATP-hydrolyzing)"/>
    <property type="match status" value="1"/>
</dbReference>
<dbReference type="GO" id="GO:0005694">
    <property type="term" value="C:chromosome"/>
    <property type="evidence" value="ECO:0007669"/>
    <property type="project" value="InterPro"/>
</dbReference>
<sequence>MAEVTPPTDSPEPQGEGALRIEPVTLETEMQRSYLDYAMSVIVSRALPDVRDGLKPVHRRVLYAMYDGGYRPERGYYKCARVVGDVMGTYHPHGDTSIYDALVRLAQPWAMRMPLVDSNGNFGSPGNDPAAAMRYTECRMAPLAMEMLRDIDEETVDFQDNYDGRNQEPTVLPSRFPNLLINGSAGIAVGMATNIPPHNLREVAAGAKWYLEHPEADADQLLDALVERIKGPDFPTGALIVGRRGIEEAYRTGRGSITMRAVVEVEEIQGRQCLVVTELPYQVNPDNLAQKIAELVKDGRVSGIADVRDETSSRTGQRLVIVLKRDAVAKVVLNNLYKHTDLQTNFGANMLALVDGVPRTLSLDAFIRNWVTHQIDVIVRRTRYRLRKAEERAHILRGLLAALDAIDEVIALIRRSETVEVAREGLMGLLTIDEVQANAILEMQLRRLAALERQKITAEHDELETRIREYHAILASPERQRAIIGEELTAIVEKFGEDRRTALIPFEGDMSIEDLIAEEDIVVTITRGGYVKRTRTDDYRAQKRGGKGVRGTKLREDDIVDHFFVSTTHHWLLFFTNKGRVYRAKAYELPDAGRDARGQHVANLLAFQPDERIAEILAIRDYEAAPYLVLATKSGLVKKTALKDYDSPRSGGVIAINLREMEDGRDDELIGAELVSATDDLLLISKKAQSIRFTASDDTLRPMGRATSGVKGMSFREGDELLSMNVVREGTFVFTATDGGYAKRTPVDEYRVQGRGGLGIKAAKIVEDRGSLVGALVVEDSDEILAITLGGGVIRTRVNEVRETGRDTMGVQLINLGKRDAVVGIARNAEAGREAEEVDAEETGAQAPAAESAGEAVARPAEGADNEE</sequence>
<evidence type="ECO:0000256" key="2">
    <source>
        <dbReference type="ARBA" id="ARBA00004496"/>
    </source>
</evidence>
<accession>A0A3A9YH60</accession>
<dbReference type="InterPro" id="IPR002205">
    <property type="entry name" value="Topo_IIA_dom_A"/>
</dbReference>
<protein>
    <recommendedName>
        <fullName evidence="10">DNA gyrase subunit A</fullName>
        <ecNumber evidence="10">5.6.2.2</ecNumber>
    </recommendedName>
</protein>
<dbReference type="RefSeq" id="WP_120685017.1">
    <property type="nucleotide sequence ID" value="NZ_RBAL01000033.1"/>
</dbReference>
<dbReference type="PANTHER" id="PTHR43493:SF5">
    <property type="entry name" value="DNA GYRASE SUBUNIT A, CHLOROPLASTIC_MITOCHONDRIAL"/>
    <property type="match status" value="1"/>
</dbReference>
<comment type="function">
    <text evidence="10">A type II topoisomerase that negatively supercoils closed circular double-stranded (ds) DNA in an ATP-dependent manner to modulate DNA topology and maintain chromosomes in an underwound state. Negative supercoiling favors strand separation, and DNA replication, transcription, recombination and repair, all of which involve strand separation. Also able to catalyze the interconversion of other topological isomers of dsDNA rings, including catenanes and knotted rings. Type II topoisomerases break and join 2 DNA strands simultaneously in an ATP-dependent manner.</text>
</comment>
<evidence type="ECO:0000313" key="15">
    <source>
        <dbReference type="Proteomes" id="UP000272474"/>
    </source>
</evidence>
<keyword evidence="8 10" id="KW-0238">DNA-binding</keyword>
<evidence type="ECO:0000256" key="8">
    <source>
        <dbReference type="ARBA" id="ARBA00023125"/>
    </source>
</evidence>
<comment type="similarity">
    <text evidence="3 10">Belongs to the type II topoisomerase GyrA/ParC subunit family.</text>
</comment>
<dbReference type="InterPro" id="IPR035516">
    <property type="entry name" value="Gyrase/topoIV_suA_C"/>
</dbReference>
<dbReference type="NCBIfam" id="NF004044">
    <property type="entry name" value="PRK05561.1"/>
    <property type="match status" value="1"/>
</dbReference>
<dbReference type="Pfam" id="PF03989">
    <property type="entry name" value="DNA_gyraseA_C"/>
    <property type="match status" value="6"/>
</dbReference>
<evidence type="ECO:0000259" key="13">
    <source>
        <dbReference type="PROSITE" id="PS52040"/>
    </source>
</evidence>
<dbReference type="GO" id="GO:0003677">
    <property type="term" value="F:DNA binding"/>
    <property type="evidence" value="ECO:0007669"/>
    <property type="project" value="UniProtKB-UniRule"/>
</dbReference>
<dbReference type="Gene3D" id="1.10.268.10">
    <property type="entry name" value="Topoisomerase, domain 3"/>
    <property type="match status" value="1"/>
</dbReference>
<feature type="region of interest" description="Disordered" evidence="12">
    <location>
        <begin position="831"/>
        <end position="868"/>
    </location>
</feature>
<feature type="short sequence motif" description="GyrA-box" evidence="10">
    <location>
        <begin position="542"/>
        <end position="548"/>
    </location>
</feature>
<comment type="subunit">
    <text evidence="10">Heterotetramer, composed of two GyrA and two GyrB chains. In the heterotetramer, GyrA contains the active site tyrosine that forms a transient covalent intermediate with DNA, while GyrB binds cofactors and catalyzes ATP hydrolysis.</text>
</comment>
<comment type="miscellaneous">
    <text evidence="10">Few gyrases are as efficient as E.coli at forming negative supercoils. Not all organisms have 2 type II topoisomerases; in organisms with a single type II topoisomerase this enzyme also has to decatenate newly replicated chromosomes.</text>
</comment>
<dbReference type="NCBIfam" id="TIGR01063">
    <property type="entry name" value="gyrA"/>
    <property type="match status" value="1"/>
</dbReference>
<comment type="catalytic activity">
    <reaction evidence="1 10 11">
        <text>ATP-dependent breakage, passage and rejoining of double-stranded DNA.</text>
        <dbReference type="EC" id="5.6.2.2"/>
    </reaction>
</comment>
<proteinExistence type="inferred from homology"/>
<dbReference type="Gene3D" id="2.120.10.90">
    <property type="entry name" value="DNA gyrase/topoisomerase IV, subunit A, C-terminal"/>
    <property type="match status" value="1"/>
</dbReference>
<dbReference type="GO" id="GO:0005524">
    <property type="term" value="F:ATP binding"/>
    <property type="evidence" value="ECO:0007669"/>
    <property type="project" value="UniProtKB-UniRule"/>
</dbReference>
<dbReference type="SMART" id="SM00434">
    <property type="entry name" value="TOP4c"/>
    <property type="match status" value="1"/>
</dbReference>
<dbReference type="InterPro" id="IPR005743">
    <property type="entry name" value="GyrA"/>
</dbReference>
<dbReference type="InterPro" id="IPR006691">
    <property type="entry name" value="GyrA/parC_rep"/>
</dbReference>